<dbReference type="PANTHER" id="PTHR31139">
    <property type="entry name" value="ECTOPIC P GRANULES PROTEIN 5 HOMOLOG"/>
    <property type="match status" value="1"/>
</dbReference>
<name>A0A163JN77_ABSGL</name>
<feature type="compositionally biased region" description="Low complexity" evidence="3">
    <location>
        <begin position="723"/>
        <end position="739"/>
    </location>
</feature>
<dbReference type="InterPro" id="IPR051436">
    <property type="entry name" value="Autophagy-related_EPG5"/>
</dbReference>
<accession>A0A163JN77</accession>
<evidence type="ECO:0000256" key="1">
    <source>
        <dbReference type="ARBA" id="ARBA00010948"/>
    </source>
</evidence>
<dbReference type="PANTHER" id="PTHR31139:SF4">
    <property type="entry name" value="ECTOPIC P GRANULES PROTEIN 5 HOMOLOG"/>
    <property type="match status" value="1"/>
</dbReference>
<dbReference type="Proteomes" id="UP000078561">
    <property type="component" value="Unassembled WGS sequence"/>
</dbReference>
<evidence type="ECO:0000259" key="4">
    <source>
        <dbReference type="Pfam" id="PF26573"/>
    </source>
</evidence>
<reference evidence="5" key="1">
    <citation type="submission" date="2016-04" db="EMBL/GenBank/DDBJ databases">
        <authorList>
            <person name="Evans L.H."/>
            <person name="Alamgir A."/>
            <person name="Owens N."/>
            <person name="Weber N.D."/>
            <person name="Virtaneva K."/>
            <person name="Barbian K."/>
            <person name="Babar A."/>
            <person name="Rosenke K."/>
        </authorList>
    </citation>
    <scope>NUCLEOTIDE SEQUENCE [LARGE SCALE GENOMIC DNA]</scope>
    <source>
        <strain evidence="5">CBS 101.48</strain>
    </source>
</reference>
<feature type="domain" description="Epg5-like TPR" evidence="4">
    <location>
        <begin position="1163"/>
        <end position="1304"/>
    </location>
</feature>
<dbReference type="InParanoid" id="A0A163JN77"/>
<proteinExistence type="inferred from homology"/>
<keyword evidence="2" id="KW-0072">Autophagy</keyword>
<dbReference type="GO" id="GO:0005737">
    <property type="term" value="C:cytoplasm"/>
    <property type="evidence" value="ECO:0007669"/>
    <property type="project" value="TreeGrafter"/>
</dbReference>
<dbReference type="GO" id="GO:0097352">
    <property type="term" value="P:autophagosome maturation"/>
    <property type="evidence" value="ECO:0007669"/>
    <property type="project" value="TreeGrafter"/>
</dbReference>
<comment type="similarity">
    <text evidence="1">Belongs to the EPG5 family.</text>
</comment>
<protein>
    <recommendedName>
        <fullName evidence="4">Epg5-like TPR domain-containing protein</fullName>
    </recommendedName>
</protein>
<feature type="compositionally biased region" description="Low complexity" evidence="3">
    <location>
        <begin position="1108"/>
        <end position="1128"/>
    </location>
</feature>
<dbReference type="STRING" id="4829.A0A163JN77"/>
<evidence type="ECO:0000256" key="3">
    <source>
        <dbReference type="SAM" id="MobiDB-lite"/>
    </source>
</evidence>
<evidence type="ECO:0000256" key="2">
    <source>
        <dbReference type="ARBA" id="ARBA00023006"/>
    </source>
</evidence>
<feature type="region of interest" description="Disordered" evidence="3">
    <location>
        <begin position="1098"/>
        <end position="1128"/>
    </location>
</feature>
<sequence length="1363" mass="153637">MLWECVELLKSEEERESVKLSNLGGRGIAITPRKKVVRFASSLSGNERPDPRQILTGLSQNMDDELDYPDLKHLLKKYGTATLQLAQTQSTVSNSPAITIPNLWKEEPIVDTLQQTCGDGNTVRLEHQHQQLSYQSDKAEELRSSLSRLSDNTNSTLYERLYQVKMTKLGVQDWLDNTLWSLSMRSDLVSGHKQQQRQPLQVSMATTDSYKRDMTTLSRVLNTLFSAERSVTSNRSSSSNAATLDSGSNDNTAYLEQLHAWILNVGSVYIGCASLSDCKYLLAQLLKTHHSTDWGAVLIQYIPATEDILGFMAEYHLALRCVLDNPLDSPWLEDDYINCLDQFDVPFVCARFVDSIFQQNHPLDHASTTHSTEFFDLSNSLINALLAGIQFASSNGYSNLTKRLAQQISQASVTLTSELKKHNPWSEHCQSDGDDFIVHVVTGLLSVSDSNVWHFLPSLPFGIVSSQALWEITLRLLQISDYAEPPNLRSAIKSPPAVDPFLRYLKESPNQGVYMIGCLTNVVTSITPGVDTMASSNSNSSVLGASLVAIIAYALFTVAFVDQDLNDIYYKDVRDNFGTICSTHPFVMSLLLRWTVDHLAGMENMALYLFRSLPLDTWEVLTDDLTLLYQLLQQSELSSWVTFAQYVIGQLNFGYRQNTSTPSGLDPPPHSSHPWCHNPKQPFLSYGIHEELAFLLLDSCQKYQSLYDFDKDILGNTKATLRSTPPKHSSPGSPSTTPSSVVINATSHQSFLDWCWTVIQKLQLYHGPPSSRGSDMDKCIDLAFLKGCLNQPAENVSSHGALLVYVAFLLSPTSRHFLRFESGHGWMKLLVVLRRGKSTAAIHLLGEIVPAFIYLHGDDFFTGDDSVVDYLRNMVEHKKDHMLRQGAQDYINLHNTKGNKKVAPRKLDHHVAEFWYLKSLNGIGLVIGSHAWHCRSIDRTSDLNGFSYLNLVLYSWLYTVFRKDDWMWSEQYVNLVDDICYIAYCLDQQPLVFKMLEKEMERLEQIKSPSPKPAFSVSPKMMPLVGQPRKALKYFKNMLPDSSYSTLLTGEWSMLSLTTSNIFKTPGVEPTSLWFAFDVLLLEAAKEKDDRHAFTQLLITEPTPSPSPTSSSSSSTSPAPSILSSSPSAPSSSLPLSAAFGLVQHTQQLDDDYKILLASSKKPVDFYCIYRLLQHTLVAPFDHPVTPLLLQVFFCLFYANTTVTKADGTTKKLFYGAAFFAKKQDQLAKLRDRIASLQTYHGQQGLATPTTKSDGHHSATTHQHHETLRQIYYAMWLWLGNEDLLTQGADHSRTHSADLEKLPAHYCPQRLLSCLETTTMDSWESHQPWIEHDSLWYDLLDNERMHTSFDQFAWVDSDIDRCY</sequence>
<evidence type="ECO:0000313" key="6">
    <source>
        <dbReference type="Proteomes" id="UP000078561"/>
    </source>
</evidence>
<dbReference type="OrthoDB" id="75419at2759"/>
<dbReference type="InterPro" id="IPR058750">
    <property type="entry name" value="TPR_Epg5"/>
</dbReference>
<dbReference type="Pfam" id="PF26573">
    <property type="entry name" value="TPR_Epg5_2"/>
    <property type="match status" value="1"/>
</dbReference>
<evidence type="ECO:0000313" key="5">
    <source>
        <dbReference type="EMBL" id="SAM00523.1"/>
    </source>
</evidence>
<feature type="region of interest" description="Disordered" evidence="3">
    <location>
        <begin position="720"/>
        <end position="739"/>
    </location>
</feature>
<gene>
    <name evidence="5" type="primary">ABSGL_06211.1 scaffold 7705</name>
</gene>
<dbReference type="OMA" id="GWMKLLV"/>
<keyword evidence="6" id="KW-1185">Reference proteome</keyword>
<organism evidence="5">
    <name type="scientific">Absidia glauca</name>
    <name type="common">Pin mould</name>
    <dbReference type="NCBI Taxonomy" id="4829"/>
    <lineage>
        <taxon>Eukaryota</taxon>
        <taxon>Fungi</taxon>
        <taxon>Fungi incertae sedis</taxon>
        <taxon>Mucoromycota</taxon>
        <taxon>Mucoromycotina</taxon>
        <taxon>Mucoromycetes</taxon>
        <taxon>Mucorales</taxon>
        <taxon>Cunninghamellaceae</taxon>
        <taxon>Absidia</taxon>
    </lineage>
</organism>
<dbReference type="EMBL" id="LT553219">
    <property type="protein sequence ID" value="SAM00523.1"/>
    <property type="molecule type" value="Genomic_DNA"/>
</dbReference>